<dbReference type="RefSeq" id="WP_011628460.1">
    <property type="nucleotide sequence ID" value="NC_008340.1"/>
</dbReference>
<dbReference type="AlphaFoldDB" id="Q0AAS2"/>
<dbReference type="PANTHER" id="PTHR34982:SF1">
    <property type="entry name" value="FLAGELLAR ASSEMBLY PROTEIN FLIH"/>
    <property type="match status" value="1"/>
</dbReference>
<comment type="function">
    <text evidence="1">Needed for flagellar regrowth and assembly.</text>
</comment>
<keyword evidence="14" id="KW-1185">Reference proteome</keyword>
<keyword evidence="5" id="KW-0813">Transport</keyword>
<evidence type="ECO:0000256" key="3">
    <source>
        <dbReference type="ARBA" id="ARBA00006602"/>
    </source>
</evidence>
<organism evidence="13 14">
    <name type="scientific">Alkalilimnicola ehrlichii (strain ATCC BAA-1101 / DSM 17681 / MLHE-1)</name>
    <dbReference type="NCBI Taxonomy" id="187272"/>
    <lineage>
        <taxon>Bacteria</taxon>
        <taxon>Pseudomonadati</taxon>
        <taxon>Pseudomonadota</taxon>
        <taxon>Gammaproteobacteria</taxon>
        <taxon>Chromatiales</taxon>
        <taxon>Ectothiorhodospiraceae</taxon>
        <taxon>Alkalilimnicola</taxon>
    </lineage>
</organism>
<dbReference type="KEGG" id="aeh:Mlg_0711"/>
<keyword evidence="10" id="KW-0175">Coiled coil</keyword>
<dbReference type="EMBL" id="CP000453">
    <property type="protein sequence ID" value="ABI56065.1"/>
    <property type="molecule type" value="Genomic_DNA"/>
</dbReference>
<evidence type="ECO:0000256" key="4">
    <source>
        <dbReference type="ARBA" id="ARBA00016507"/>
    </source>
</evidence>
<dbReference type="GO" id="GO:0009288">
    <property type="term" value="C:bacterial-type flagellum"/>
    <property type="evidence" value="ECO:0007669"/>
    <property type="project" value="InterPro"/>
</dbReference>
<dbReference type="OrthoDB" id="6196089at2"/>
<evidence type="ECO:0000256" key="2">
    <source>
        <dbReference type="ARBA" id="ARBA00004496"/>
    </source>
</evidence>
<dbReference type="eggNOG" id="COG1317">
    <property type="taxonomic scope" value="Bacteria"/>
</dbReference>
<feature type="compositionally biased region" description="Basic and acidic residues" evidence="11">
    <location>
        <begin position="284"/>
        <end position="295"/>
    </location>
</feature>
<feature type="compositionally biased region" description="Basic and acidic residues" evidence="11">
    <location>
        <begin position="43"/>
        <end position="55"/>
    </location>
</feature>
<keyword evidence="13" id="KW-0966">Cell projection</keyword>
<keyword evidence="13" id="KW-0282">Flagellum</keyword>
<dbReference type="Pfam" id="PF02108">
    <property type="entry name" value="FliH"/>
    <property type="match status" value="1"/>
</dbReference>
<evidence type="ECO:0000256" key="5">
    <source>
        <dbReference type="ARBA" id="ARBA00022448"/>
    </source>
</evidence>
<dbReference type="PRINTS" id="PR01003">
    <property type="entry name" value="FLGFLIH"/>
</dbReference>
<dbReference type="GO" id="GO:0044781">
    <property type="term" value="P:bacterial-type flagellum organization"/>
    <property type="evidence" value="ECO:0007669"/>
    <property type="project" value="UniProtKB-KW"/>
</dbReference>
<dbReference type="InterPro" id="IPR051472">
    <property type="entry name" value="T3SS_Stator/FliH"/>
</dbReference>
<proteinExistence type="inferred from homology"/>
<feature type="region of interest" description="Disordered" evidence="11">
    <location>
        <begin position="272"/>
        <end position="295"/>
    </location>
</feature>
<evidence type="ECO:0000256" key="6">
    <source>
        <dbReference type="ARBA" id="ARBA00022490"/>
    </source>
</evidence>
<accession>Q0AAS2</accession>
<feature type="region of interest" description="Disordered" evidence="11">
    <location>
        <begin position="1"/>
        <end position="77"/>
    </location>
</feature>
<evidence type="ECO:0000256" key="10">
    <source>
        <dbReference type="SAM" id="Coils"/>
    </source>
</evidence>
<keyword evidence="7" id="KW-1005">Bacterial flagellum biogenesis</keyword>
<reference evidence="14" key="1">
    <citation type="submission" date="2006-08" db="EMBL/GenBank/DDBJ databases">
        <title>Complete sequence of Alkalilimnicola ehrilichei MLHE-1.</title>
        <authorList>
            <person name="Copeland A."/>
            <person name="Lucas S."/>
            <person name="Lapidus A."/>
            <person name="Barry K."/>
            <person name="Detter J.C."/>
            <person name="Glavina del Rio T."/>
            <person name="Hammon N."/>
            <person name="Israni S."/>
            <person name="Dalin E."/>
            <person name="Tice H."/>
            <person name="Pitluck S."/>
            <person name="Sims D."/>
            <person name="Brettin T."/>
            <person name="Bruce D."/>
            <person name="Han C."/>
            <person name="Tapia R."/>
            <person name="Gilna P."/>
            <person name="Schmutz J."/>
            <person name="Larimer F."/>
            <person name="Land M."/>
            <person name="Hauser L."/>
            <person name="Kyrpides N."/>
            <person name="Mikhailova N."/>
            <person name="Oremland R.S."/>
            <person name="Hoeft S.E."/>
            <person name="Switzer-Blum J."/>
            <person name="Kulp T."/>
            <person name="King G."/>
            <person name="Tabita R."/>
            <person name="Witte B."/>
            <person name="Santini J.M."/>
            <person name="Basu P."/>
            <person name="Hollibaugh J.T."/>
            <person name="Xie G."/>
            <person name="Stolz J.F."/>
            <person name="Richardson P."/>
        </authorList>
    </citation>
    <scope>NUCLEOTIDE SEQUENCE [LARGE SCALE GENOMIC DNA]</scope>
    <source>
        <strain evidence="14">ATCC BAA-1101 / DSM 17681 / MLHE-1</strain>
    </source>
</reference>
<evidence type="ECO:0000259" key="12">
    <source>
        <dbReference type="Pfam" id="PF02108"/>
    </source>
</evidence>
<feature type="domain" description="Flagellar assembly protein FliH/Type III secretion system HrpE" evidence="12">
    <location>
        <begin position="141"/>
        <end position="265"/>
    </location>
</feature>
<evidence type="ECO:0000256" key="7">
    <source>
        <dbReference type="ARBA" id="ARBA00022795"/>
    </source>
</evidence>
<evidence type="ECO:0000256" key="8">
    <source>
        <dbReference type="ARBA" id="ARBA00022927"/>
    </source>
</evidence>
<feature type="coiled-coil region" evidence="10">
    <location>
        <begin position="148"/>
        <end position="175"/>
    </location>
</feature>
<dbReference type="InterPro" id="IPR018035">
    <property type="entry name" value="Flagellar_FliH/T3SS_HrpE"/>
</dbReference>
<dbReference type="GO" id="GO:0003774">
    <property type="term" value="F:cytoskeletal motor activity"/>
    <property type="evidence" value="ECO:0007669"/>
    <property type="project" value="InterPro"/>
</dbReference>
<dbReference type="PANTHER" id="PTHR34982">
    <property type="entry name" value="YOP PROTEINS TRANSLOCATION PROTEIN L"/>
    <property type="match status" value="1"/>
</dbReference>
<keyword evidence="8" id="KW-0653">Protein transport</keyword>
<evidence type="ECO:0000256" key="11">
    <source>
        <dbReference type="SAM" id="MobiDB-lite"/>
    </source>
</evidence>
<comment type="similarity">
    <text evidence="3">Belongs to the FliH family.</text>
</comment>
<dbReference type="GO" id="GO:0005829">
    <property type="term" value="C:cytosol"/>
    <property type="evidence" value="ECO:0007669"/>
    <property type="project" value="TreeGrafter"/>
</dbReference>
<dbReference type="Proteomes" id="UP000001962">
    <property type="component" value="Chromosome"/>
</dbReference>
<evidence type="ECO:0000313" key="13">
    <source>
        <dbReference type="EMBL" id="ABI56065.1"/>
    </source>
</evidence>
<dbReference type="InterPro" id="IPR000563">
    <property type="entry name" value="Flag_FliH"/>
</dbReference>
<protein>
    <recommendedName>
        <fullName evidence="4">Flagellar assembly protein FliH</fullName>
    </recommendedName>
</protein>
<keyword evidence="6" id="KW-0963">Cytoplasm</keyword>
<dbReference type="GO" id="GO:0015031">
    <property type="term" value="P:protein transport"/>
    <property type="evidence" value="ECO:0007669"/>
    <property type="project" value="UniProtKB-KW"/>
</dbReference>
<name>Q0AAS2_ALKEH</name>
<comment type="subcellular location">
    <subcellularLocation>
        <location evidence="2">Cytoplasm</location>
    </subcellularLocation>
</comment>
<keyword evidence="9" id="KW-1006">Bacterial flagellum protein export</keyword>
<evidence type="ECO:0000256" key="9">
    <source>
        <dbReference type="ARBA" id="ARBA00023225"/>
    </source>
</evidence>
<dbReference type="GO" id="GO:0071973">
    <property type="term" value="P:bacterial-type flagellum-dependent cell motility"/>
    <property type="evidence" value="ECO:0007669"/>
    <property type="project" value="InterPro"/>
</dbReference>
<evidence type="ECO:0000256" key="1">
    <source>
        <dbReference type="ARBA" id="ARBA00003041"/>
    </source>
</evidence>
<keyword evidence="13" id="KW-0969">Cilium</keyword>
<dbReference type="HOGENOM" id="CLU_062625_0_1_6"/>
<sequence length="295" mass="32266">MNDKTRHKTGAAGEGAEAGRGRVRIIPAEAAGETFARWAAAPKPERGQAPERPEASQRASGGQRDYAGFRKPQRREAARMPTAADIEALQQQAWDEGYRAGERAGREAGYAEGHREGLEAGQREGHAAGYQAGEQAAHRLVERMDGLVRQLDRPLEQMDEEVEQALAELAMHLARQVIYRELRIQPGEIVRLIREAVGLLPVGARNVEVHLHPEDARFIREALSADGGGEQAWRLVEDPAINRGGCRVSTETSHIDATLEHRLAQLAQQVLGNGRDAQGEDGDGTDRNAEAGRHE</sequence>
<evidence type="ECO:0000313" key="14">
    <source>
        <dbReference type="Proteomes" id="UP000001962"/>
    </source>
</evidence>
<gene>
    <name evidence="13" type="ordered locus">Mlg_0711</name>
</gene>